<keyword evidence="10" id="KW-1185">Reference proteome</keyword>
<feature type="signal peptide" evidence="7">
    <location>
        <begin position="1"/>
        <end position="23"/>
    </location>
</feature>
<dbReference type="EMBL" id="MU007025">
    <property type="protein sequence ID" value="KAF2432618.1"/>
    <property type="molecule type" value="Genomic_DNA"/>
</dbReference>
<dbReference type="GO" id="GO:0005576">
    <property type="term" value="C:extracellular region"/>
    <property type="evidence" value="ECO:0007669"/>
    <property type="project" value="UniProtKB-SubCell"/>
</dbReference>
<comment type="cofactor">
    <cofactor evidence="1">
        <name>Cu(2+)</name>
        <dbReference type="ChEBI" id="CHEBI:29036"/>
    </cofactor>
</comment>
<feature type="chain" id="PRO_5040259387" description="AA9 family lytic polysaccharide monooxygenase" evidence="7">
    <location>
        <begin position="24"/>
        <end position="570"/>
    </location>
</feature>
<comment type="catalytic activity">
    <reaction evidence="5">
        <text>[(1-&gt;4)-beta-D-glucosyl]n+m + reduced acceptor + O2 = 4-dehydro-beta-D-glucosyl-[(1-&gt;4)-beta-D-glucosyl]n-1 + [(1-&gt;4)-beta-D-glucosyl]m + acceptor + H2O.</text>
        <dbReference type="EC" id="1.14.99.56"/>
    </reaction>
</comment>
<evidence type="ECO:0000256" key="5">
    <source>
        <dbReference type="RuleBase" id="RU368122"/>
    </source>
</evidence>
<dbReference type="InterPro" id="IPR049892">
    <property type="entry name" value="AA9"/>
</dbReference>
<comment type="subcellular location">
    <subcellularLocation>
        <location evidence="2 5">Secreted</location>
    </subcellularLocation>
</comment>
<dbReference type="GO" id="GO:0030245">
    <property type="term" value="P:cellulose catabolic process"/>
    <property type="evidence" value="ECO:0007669"/>
    <property type="project" value="UniProtKB-UniRule"/>
</dbReference>
<evidence type="ECO:0000256" key="1">
    <source>
        <dbReference type="ARBA" id="ARBA00001973"/>
    </source>
</evidence>
<dbReference type="PANTHER" id="PTHR33353:SF32">
    <property type="entry name" value="ENDO-BETA-1,4-GLUCANASE D"/>
    <property type="match status" value="1"/>
</dbReference>
<dbReference type="CDD" id="cd21175">
    <property type="entry name" value="LPMO_AA9"/>
    <property type="match status" value="1"/>
</dbReference>
<dbReference type="Proteomes" id="UP000800235">
    <property type="component" value="Unassembled WGS sequence"/>
</dbReference>
<evidence type="ECO:0000259" key="8">
    <source>
        <dbReference type="Pfam" id="PF03443"/>
    </source>
</evidence>
<keyword evidence="3 5" id="KW-0964">Secreted</keyword>
<comment type="domain">
    <text evidence="5">Has a modular structure: an endo-beta-1,4-glucanase catalytic module at the N-terminus, a linker rich in serines and threonines, and a C-terminal carbohydrate-binding module (CBM).</text>
</comment>
<keyword evidence="5" id="KW-0119">Carbohydrate metabolism</keyword>
<feature type="region of interest" description="Disordered" evidence="6">
    <location>
        <begin position="338"/>
        <end position="362"/>
    </location>
</feature>
<evidence type="ECO:0000256" key="4">
    <source>
        <dbReference type="ARBA" id="ARBA00023157"/>
    </source>
</evidence>
<keyword evidence="5" id="KW-0136">Cellulose degradation</keyword>
<comment type="caution">
    <text evidence="9">The sequence shown here is derived from an EMBL/GenBank/DDBJ whole genome shotgun (WGS) entry which is preliminary data.</text>
</comment>
<dbReference type="GO" id="GO:0030248">
    <property type="term" value="F:cellulose binding"/>
    <property type="evidence" value="ECO:0007669"/>
    <property type="project" value="UniProtKB-UniRule"/>
</dbReference>
<sequence>MQITNSKLALLALAAMQSAYSHSAFNNFYVDGVDQGDSICVRNNPNLSEFTSPVEDLTSSDLACGLGGTKGVGRVCEVNDGARLTFEWREFADDPTKGVIDASHVGPCAVYMKKVDSAIKDTASGDGWFKLWDQGYDLSTPKKWCTLNLIDNNGHLTIDLPKGLVGGNYLVRPELLALQRAHRSNPQYYTGCAQVFLKSSGSLVPQRTVAIPGYVAIDDLANSFNIYTPPMELGPRSYPIPGPPVANFTTASATAQSVQTEGQKPAGCILESGSNWCGVEVPDYSDESGCWAAGKNCWTQNEACWKAAPAAGGNCKIWDAKCKDLNAQCTAKNFNGPPNKGKDLIPPKKTITPPKPLGATVGGDTVVGPTTISSTQYAASTSVDAKAASSAPAVAKPISTHDFHENYSLTPVIKVASSTHAAAVPASSITSYEVAKPNPSVPAAPARNEVQSSIPVAPITNEAVPEGACGIDAVATVTVTSKEVITVTVTPSKAVDIKAAAALSTSYEEDEVVASSFPAAAISASNASRKIPTNPTGRPSRLSISKNSTSTAYATGYAAPSGFTRLPRHY</sequence>
<evidence type="ECO:0000256" key="7">
    <source>
        <dbReference type="SAM" id="SignalP"/>
    </source>
</evidence>
<keyword evidence="5" id="KW-0624">Polysaccharide degradation</keyword>
<evidence type="ECO:0000313" key="10">
    <source>
        <dbReference type="Proteomes" id="UP000800235"/>
    </source>
</evidence>
<evidence type="ECO:0000313" key="9">
    <source>
        <dbReference type="EMBL" id="KAF2432618.1"/>
    </source>
</evidence>
<dbReference type="GO" id="GO:0008810">
    <property type="term" value="F:cellulase activity"/>
    <property type="evidence" value="ECO:0007669"/>
    <property type="project" value="UniProtKB-UniRule"/>
</dbReference>
<keyword evidence="4 5" id="KW-1015">Disulfide bond</keyword>
<dbReference type="AlphaFoldDB" id="A0A9P4NWJ5"/>
<name>A0A9P4NWJ5_9PEZI</name>
<dbReference type="PANTHER" id="PTHR33353">
    <property type="entry name" value="PUTATIVE (AFU_ORTHOLOGUE AFUA_1G12560)-RELATED"/>
    <property type="match status" value="1"/>
</dbReference>
<evidence type="ECO:0000256" key="3">
    <source>
        <dbReference type="ARBA" id="ARBA00022525"/>
    </source>
</evidence>
<evidence type="ECO:0000256" key="6">
    <source>
        <dbReference type="SAM" id="MobiDB-lite"/>
    </source>
</evidence>
<reference evidence="9" key="1">
    <citation type="journal article" date="2020" name="Stud. Mycol.">
        <title>101 Dothideomycetes genomes: a test case for predicting lifestyles and emergence of pathogens.</title>
        <authorList>
            <person name="Haridas S."/>
            <person name="Albert R."/>
            <person name="Binder M."/>
            <person name="Bloem J."/>
            <person name="Labutti K."/>
            <person name="Salamov A."/>
            <person name="Andreopoulos B."/>
            <person name="Baker S."/>
            <person name="Barry K."/>
            <person name="Bills G."/>
            <person name="Bluhm B."/>
            <person name="Cannon C."/>
            <person name="Castanera R."/>
            <person name="Culley D."/>
            <person name="Daum C."/>
            <person name="Ezra D."/>
            <person name="Gonzalez J."/>
            <person name="Henrissat B."/>
            <person name="Kuo A."/>
            <person name="Liang C."/>
            <person name="Lipzen A."/>
            <person name="Lutzoni F."/>
            <person name="Magnuson J."/>
            <person name="Mondo S."/>
            <person name="Nolan M."/>
            <person name="Ohm R."/>
            <person name="Pangilinan J."/>
            <person name="Park H.-J."/>
            <person name="Ramirez L."/>
            <person name="Alfaro M."/>
            <person name="Sun H."/>
            <person name="Tritt A."/>
            <person name="Yoshinaga Y."/>
            <person name="Zwiers L.-H."/>
            <person name="Turgeon B."/>
            <person name="Goodwin S."/>
            <person name="Spatafora J."/>
            <person name="Crous P."/>
            <person name="Grigoriev I."/>
        </authorList>
    </citation>
    <scope>NUCLEOTIDE SEQUENCE</scope>
    <source>
        <strain evidence="9">CBS 130266</strain>
    </source>
</reference>
<gene>
    <name evidence="9" type="ORF">EJ08DRAFT_695372</name>
</gene>
<keyword evidence="7" id="KW-0732">Signal</keyword>
<feature type="compositionally biased region" description="Low complexity" evidence="6">
    <location>
        <begin position="347"/>
        <end position="362"/>
    </location>
</feature>
<dbReference type="EC" id="1.14.99.56" evidence="5"/>
<comment type="function">
    <text evidence="5">Lytic polysaccharide monooxygenase (LMPO) that depolymerizes crystalline and amorphous polysaccharides via the oxidation of scissile alpha- or beta-(1-4)-glycosidic bonds, yielding C1 and/or C4 oxidation products. Catalysis by LPMOs requires the reduction of the active-site copper from Cu(II) to Cu(I) by a reducing agent and H(2)O(2) or O(2) as a cosubstrate.</text>
</comment>
<organism evidence="9 10">
    <name type="scientific">Tothia fuscella</name>
    <dbReference type="NCBI Taxonomy" id="1048955"/>
    <lineage>
        <taxon>Eukaryota</taxon>
        <taxon>Fungi</taxon>
        <taxon>Dikarya</taxon>
        <taxon>Ascomycota</taxon>
        <taxon>Pezizomycotina</taxon>
        <taxon>Dothideomycetes</taxon>
        <taxon>Pleosporomycetidae</taxon>
        <taxon>Venturiales</taxon>
        <taxon>Cylindrosympodiaceae</taxon>
        <taxon>Tothia</taxon>
    </lineage>
</organism>
<proteinExistence type="predicted"/>
<protein>
    <recommendedName>
        <fullName evidence="5">AA9 family lytic polysaccharide monooxygenase</fullName>
        <ecNumber evidence="5">1.14.99.56</ecNumber>
    </recommendedName>
    <alternativeName>
        <fullName evidence="5">Endo-beta-1,4-glucanase</fullName>
    </alternativeName>
    <alternativeName>
        <fullName evidence="5">Glycosyl hydrolase 61 family protein</fullName>
    </alternativeName>
</protein>
<accession>A0A9P4NWJ5</accession>
<feature type="domain" description="Auxiliary Activity family 9 catalytic" evidence="8">
    <location>
        <begin position="22"/>
        <end position="229"/>
    </location>
</feature>
<dbReference type="InterPro" id="IPR005103">
    <property type="entry name" value="AA9_LPMO"/>
</dbReference>
<evidence type="ECO:0000256" key="2">
    <source>
        <dbReference type="ARBA" id="ARBA00004613"/>
    </source>
</evidence>
<dbReference type="Gene3D" id="2.70.50.70">
    <property type="match status" value="1"/>
</dbReference>
<dbReference type="OrthoDB" id="5985073at2759"/>
<dbReference type="Pfam" id="PF03443">
    <property type="entry name" value="AA9"/>
    <property type="match status" value="1"/>
</dbReference>